<feature type="region of interest" description="Disordered" evidence="1">
    <location>
        <begin position="1"/>
        <end position="75"/>
    </location>
</feature>
<sequence length="75" mass="7921">MSRAPDALSTRRPAPGTVAVVAPHGDDDGRPLRKTPHRASSSVGPVPAGAARAVEEDHRPIRPVERAGRREGQGR</sequence>
<dbReference type="Proteomes" id="UP000326029">
    <property type="component" value="Chromosome"/>
</dbReference>
<evidence type="ECO:0000256" key="1">
    <source>
        <dbReference type="SAM" id="MobiDB-lite"/>
    </source>
</evidence>
<dbReference type="GeneID" id="95452549"/>
<dbReference type="AlphaFoldDB" id="A0AAV4KIM8"/>
<dbReference type="EMBL" id="CP023693">
    <property type="protein sequence ID" value="QEV31097.1"/>
    <property type="molecule type" value="Genomic_DNA"/>
</dbReference>
<reference evidence="2 5" key="1">
    <citation type="journal article" date="2014" name="Int. J. Syst. Evol. Microbiol.">
        <title>Complete genome sequence of Corynebacterium casei LMG S-19264T (=DSM 44701T), isolated from a smear-ripened cheese.</title>
        <authorList>
            <consortium name="US DOE Joint Genome Institute (JGI-PGF)"/>
            <person name="Walter F."/>
            <person name="Albersmeier A."/>
            <person name="Kalinowski J."/>
            <person name="Ruckert C."/>
        </authorList>
    </citation>
    <scope>NUCLEOTIDE SEQUENCE [LARGE SCALE GENOMIC DNA]</scope>
    <source>
        <strain evidence="2 5">JCM 4205</strain>
    </source>
</reference>
<organism evidence="2 5">
    <name type="scientific">Streptomyces cinereoruber</name>
    <dbReference type="NCBI Taxonomy" id="67260"/>
    <lineage>
        <taxon>Bacteria</taxon>
        <taxon>Bacillati</taxon>
        <taxon>Actinomycetota</taxon>
        <taxon>Actinomycetes</taxon>
        <taxon>Kitasatosporales</taxon>
        <taxon>Streptomycetaceae</taxon>
        <taxon>Streptomyces</taxon>
    </lineage>
</organism>
<dbReference type="RefSeq" id="WP_152369499.1">
    <property type="nucleotide sequence ID" value="NZ_BMSJ01000003.1"/>
</dbReference>
<dbReference type="Proteomes" id="UP000642014">
    <property type="component" value="Unassembled WGS sequence"/>
</dbReference>
<gene>
    <name evidence="3" type="ORF">CP977_02045</name>
    <name evidence="2" type="ORF">GCM10010497_21770</name>
</gene>
<evidence type="ECO:0000313" key="3">
    <source>
        <dbReference type="EMBL" id="QEV31097.1"/>
    </source>
</evidence>
<dbReference type="EMBL" id="BMSJ01000003">
    <property type="protein sequence ID" value="GGR19289.1"/>
    <property type="molecule type" value="Genomic_DNA"/>
</dbReference>
<proteinExistence type="predicted"/>
<name>A0AAV4KIM8_9ACTN</name>
<evidence type="ECO:0000313" key="5">
    <source>
        <dbReference type="Proteomes" id="UP000642014"/>
    </source>
</evidence>
<keyword evidence="4" id="KW-1185">Reference proteome</keyword>
<accession>A0AAV4KIM8</accession>
<feature type="compositionally biased region" description="Low complexity" evidence="1">
    <location>
        <begin position="43"/>
        <end position="52"/>
    </location>
</feature>
<reference evidence="2" key="3">
    <citation type="submission" date="2023-08" db="EMBL/GenBank/DDBJ databases">
        <authorList>
            <person name="Sun Q."/>
            <person name="Ohkuma M."/>
        </authorList>
    </citation>
    <scope>NUCLEOTIDE SEQUENCE</scope>
    <source>
        <strain evidence="2">JCM 4205</strain>
    </source>
</reference>
<evidence type="ECO:0000313" key="4">
    <source>
        <dbReference type="Proteomes" id="UP000326029"/>
    </source>
</evidence>
<feature type="compositionally biased region" description="Basic and acidic residues" evidence="1">
    <location>
        <begin position="53"/>
        <end position="75"/>
    </location>
</feature>
<reference evidence="3 4" key="2">
    <citation type="submission" date="2017-09" db="EMBL/GenBank/DDBJ databases">
        <authorList>
            <person name="Lee N."/>
            <person name="Cho B.-K."/>
        </authorList>
    </citation>
    <scope>NUCLEOTIDE SEQUENCE [LARGE SCALE GENOMIC DNA]</scope>
    <source>
        <strain evidence="3 4">ATCC 19740</strain>
    </source>
</reference>
<evidence type="ECO:0000313" key="2">
    <source>
        <dbReference type="EMBL" id="GGR19289.1"/>
    </source>
</evidence>
<protein>
    <submittedName>
        <fullName evidence="2">Uncharacterized protein</fullName>
    </submittedName>
</protein>